<evidence type="ECO:0000313" key="3">
    <source>
        <dbReference type="Proteomes" id="UP000322165"/>
    </source>
</evidence>
<dbReference type="EMBL" id="VUOD01000002">
    <property type="protein sequence ID" value="KAA2285599.1"/>
    <property type="molecule type" value="Genomic_DNA"/>
</dbReference>
<reference evidence="2 3" key="1">
    <citation type="submission" date="2019-09" db="EMBL/GenBank/DDBJ databases">
        <title>Arenimonas chukotkensis sp. nov., a bacterium isolated from Chukotka hot spring, Arctic region, Russia.</title>
        <authorList>
            <person name="Zayulina K.S."/>
            <person name="Prokofeva M.I."/>
            <person name="Elcheninov A.G."/>
            <person name="Novikov A."/>
            <person name="Kochetkova T.V."/>
            <person name="Kublanov I.V."/>
        </authorList>
    </citation>
    <scope>NUCLEOTIDE SEQUENCE [LARGE SCALE GENOMIC DNA]</scope>
    <source>
        <strain evidence="2 3">3729k</strain>
    </source>
</reference>
<dbReference type="Proteomes" id="UP000322165">
    <property type="component" value="Unassembled WGS sequence"/>
</dbReference>
<dbReference type="SUPFAM" id="SSF142906">
    <property type="entry name" value="YjbR-like"/>
    <property type="match status" value="1"/>
</dbReference>
<gene>
    <name evidence="2" type="ORF">F0415_02875</name>
</gene>
<sequence>MQVAAPHLLFVQQCEAAGYRTGIGRVHRPHPYLAAVRQAPDFGAFGATRRPPGLAQRFHGRKRGRAGSGSCSNPADKIPGRRGADVDETWLRRLYGPWPGVGTDIKWDDDLVFMVDGKMFACLCIGGKSRGKLAFKVEPERFLEFTDRPGIVPAPYMARAHWIAMDDPGVMPKAELEVLLRWAYELVRAKLPKKRQRELAD</sequence>
<dbReference type="InterPro" id="IPR038056">
    <property type="entry name" value="YjbR-like_sf"/>
</dbReference>
<feature type="region of interest" description="Disordered" evidence="1">
    <location>
        <begin position="58"/>
        <end position="79"/>
    </location>
</feature>
<protein>
    <recommendedName>
        <fullName evidence="4">MmcQ/YjbR family DNA-binding protein</fullName>
    </recommendedName>
</protein>
<dbReference type="PANTHER" id="PTHR35145:SF1">
    <property type="entry name" value="CYTOPLASMIC PROTEIN"/>
    <property type="match status" value="1"/>
</dbReference>
<accession>A0A5B2ZC02</accession>
<comment type="caution">
    <text evidence="2">The sequence shown here is derived from an EMBL/GenBank/DDBJ whole genome shotgun (WGS) entry which is preliminary data.</text>
</comment>
<evidence type="ECO:0008006" key="4">
    <source>
        <dbReference type="Google" id="ProtNLM"/>
    </source>
</evidence>
<organism evidence="2 3">
    <name type="scientific">Arenimonas fontis</name>
    <dbReference type="NCBI Taxonomy" id="2608255"/>
    <lineage>
        <taxon>Bacteria</taxon>
        <taxon>Pseudomonadati</taxon>
        <taxon>Pseudomonadota</taxon>
        <taxon>Gammaproteobacteria</taxon>
        <taxon>Lysobacterales</taxon>
        <taxon>Lysobacteraceae</taxon>
        <taxon>Arenimonas</taxon>
    </lineage>
</organism>
<reference evidence="2 3" key="2">
    <citation type="submission" date="2019-09" db="EMBL/GenBank/DDBJ databases">
        <authorList>
            <person name="Mazur A."/>
        </authorList>
    </citation>
    <scope>NUCLEOTIDE SEQUENCE [LARGE SCALE GENOMIC DNA]</scope>
    <source>
        <strain evidence="2 3">3729k</strain>
    </source>
</reference>
<dbReference type="InterPro" id="IPR007351">
    <property type="entry name" value="YjbR"/>
</dbReference>
<name>A0A5B2ZC02_9GAMM</name>
<dbReference type="Gene3D" id="3.90.1150.30">
    <property type="match status" value="1"/>
</dbReference>
<evidence type="ECO:0000256" key="1">
    <source>
        <dbReference type="SAM" id="MobiDB-lite"/>
    </source>
</evidence>
<dbReference type="InterPro" id="IPR058532">
    <property type="entry name" value="YjbR/MT2646/Rv2570-like"/>
</dbReference>
<dbReference type="AlphaFoldDB" id="A0A5B2ZC02"/>
<proteinExistence type="predicted"/>
<evidence type="ECO:0000313" key="2">
    <source>
        <dbReference type="EMBL" id="KAA2285599.1"/>
    </source>
</evidence>
<keyword evidence="3" id="KW-1185">Reference proteome</keyword>
<dbReference type="PANTHER" id="PTHR35145">
    <property type="entry name" value="CYTOPLASMIC PROTEIN-RELATED"/>
    <property type="match status" value="1"/>
</dbReference>
<dbReference type="Pfam" id="PF04237">
    <property type="entry name" value="YjbR"/>
    <property type="match status" value="1"/>
</dbReference>